<comment type="similarity">
    <text evidence="1">Belongs to the bacterial sugar transferase family.</text>
</comment>
<dbReference type="HOGENOM" id="CLU_2093074_0_0_9"/>
<dbReference type="Proteomes" id="UP000013877">
    <property type="component" value="Unassembled WGS sequence"/>
</dbReference>
<sequence length="116" mass="13448">MKSEKTFWHMSNLNSGIYVDQEHTQGIWLDKEKIEEQTAYELVKRILDLLLASSGLILISPVMLWIAYKIHKDEPACPVIFAQKRVGRNGKLFTMYKFRSMCVDADEQLTGLLKKN</sequence>
<dbReference type="Pfam" id="PF02397">
    <property type="entry name" value="Bac_transf"/>
    <property type="match status" value="1"/>
</dbReference>
<feature type="transmembrane region" description="Helical" evidence="2">
    <location>
        <begin position="49"/>
        <end position="68"/>
    </location>
</feature>
<dbReference type="EMBL" id="AJAL01000012">
    <property type="protein sequence ID" value="EOH77974.1"/>
    <property type="molecule type" value="Genomic_DNA"/>
</dbReference>
<keyword evidence="7" id="KW-1185">Reference proteome</keyword>
<reference evidence="4 6" key="1">
    <citation type="submission" date="2013-02" db="EMBL/GenBank/DDBJ databases">
        <title>The Genome Sequence of Enterococcus raffinosus ATCC_49464.</title>
        <authorList>
            <consortium name="The Broad Institute Genome Sequencing Platform"/>
            <consortium name="The Broad Institute Genome Sequencing Center for Infectious Disease"/>
            <person name="Earl A.M."/>
            <person name="Gilmore M.S."/>
            <person name="Lebreton F."/>
            <person name="Walker B."/>
            <person name="Young S.K."/>
            <person name="Zeng Q."/>
            <person name="Gargeya S."/>
            <person name="Fitzgerald M."/>
            <person name="Haas B."/>
            <person name="Abouelleil A."/>
            <person name="Alvarado L."/>
            <person name="Arachchi H.M."/>
            <person name="Berlin A.M."/>
            <person name="Chapman S.B."/>
            <person name="Dewar J."/>
            <person name="Goldberg J."/>
            <person name="Griggs A."/>
            <person name="Gujja S."/>
            <person name="Hansen M."/>
            <person name="Howarth C."/>
            <person name="Imamovic A."/>
            <person name="Larimer J."/>
            <person name="McCowan C."/>
            <person name="Murphy C."/>
            <person name="Neiman D."/>
            <person name="Pearson M."/>
            <person name="Priest M."/>
            <person name="Roberts A."/>
            <person name="Saif S."/>
            <person name="Shea T."/>
            <person name="Sisk P."/>
            <person name="Sykes S."/>
            <person name="Wortman J."/>
            <person name="Nusbaum C."/>
            <person name="Birren B."/>
        </authorList>
    </citation>
    <scope>NUCLEOTIDE SEQUENCE [LARGE SCALE GENOMIC DNA]</scope>
    <source>
        <strain evidence="4 6">ATCC 49464</strain>
    </source>
</reference>
<dbReference type="Proteomes" id="UP000014158">
    <property type="component" value="Unassembled WGS sequence"/>
</dbReference>
<organism evidence="4 6">
    <name type="scientific">Enterococcus raffinosus ATCC 49464</name>
    <dbReference type="NCBI Taxonomy" id="1158602"/>
    <lineage>
        <taxon>Bacteria</taxon>
        <taxon>Bacillati</taxon>
        <taxon>Bacillota</taxon>
        <taxon>Bacilli</taxon>
        <taxon>Lactobacillales</taxon>
        <taxon>Enterococcaceae</taxon>
        <taxon>Enterococcus</taxon>
    </lineage>
</organism>
<comment type="caution">
    <text evidence="4">The sequence shown here is derived from an EMBL/GenBank/DDBJ whole genome shotgun (WGS) entry which is preliminary data.</text>
</comment>
<proteinExistence type="inferred from homology"/>
<accession>R2RPQ9</accession>
<evidence type="ECO:0000313" key="5">
    <source>
        <dbReference type="EMBL" id="EOT75424.1"/>
    </source>
</evidence>
<evidence type="ECO:0000256" key="1">
    <source>
        <dbReference type="ARBA" id="ARBA00006464"/>
    </source>
</evidence>
<dbReference type="EMBL" id="ASWF01000003">
    <property type="protein sequence ID" value="EOT75424.1"/>
    <property type="molecule type" value="Genomic_DNA"/>
</dbReference>
<evidence type="ECO:0000313" key="4">
    <source>
        <dbReference type="EMBL" id="EOH77974.1"/>
    </source>
</evidence>
<dbReference type="PATRIC" id="fig|1158602.3.peg.2300"/>
<evidence type="ECO:0000313" key="6">
    <source>
        <dbReference type="Proteomes" id="UP000013877"/>
    </source>
</evidence>
<evidence type="ECO:0000256" key="2">
    <source>
        <dbReference type="SAM" id="Phobius"/>
    </source>
</evidence>
<keyword evidence="2" id="KW-0812">Transmembrane</keyword>
<dbReference type="InterPro" id="IPR003362">
    <property type="entry name" value="Bact_transf"/>
</dbReference>
<dbReference type="PANTHER" id="PTHR30576:SF0">
    <property type="entry name" value="UNDECAPRENYL-PHOSPHATE N-ACETYLGALACTOSAMINYL 1-PHOSPHATE TRANSFERASE-RELATED"/>
    <property type="match status" value="1"/>
</dbReference>
<dbReference type="GO" id="GO:0016780">
    <property type="term" value="F:phosphotransferase activity, for other substituted phosphate groups"/>
    <property type="evidence" value="ECO:0007669"/>
    <property type="project" value="TreeGrafter"/>
</dbReference>
<dbReference type="eggNOG" id="COG2148">
    <property type="taxonomic scope" value="Bacteria"/>
</dbReference>
<evidence type="ECO:0000259" key="3">
    <source>
        <dbReference type="Pfam" id="PF02397"/>
    </source>
</evidence>
<name>R2RPQ9_9ENTE</name>
<protein>
    <recommendedName>
        <fullName evidence="3">Bacterial sugar transferase domain-containing protein</fullName>
    </recommendedName>
</protein>
<dbReference type="AlphaFoldDB" id="R2RPQ9"/>
<reference evidence="5 7" key="2">
    <citation type="submission" date="2013-03" db="EMBL/GenBank/DDBJ databases">
        <title>The Genome Sequence of Enterococcus raffinosus ATCC_49464 (PacBio/Illumina hybrid assembly).</title>
        <authorList>
            <consortium name="The Broad Institute Genomics Platform"/>
            <consortium name="The Broad Institute Genome Sequencing Center for Infectious Disease"/>
            <person name="Earl A."/>
            <person name="Russ C."/>
            <person name="Gilmore M."/>
            <person name="Surin D."/>
            <person name="Walker B."/>
            <person name="Young S."/>
            <person name="Zeng Q."/>
            <person name="Gargeya S."/>
            <person name="Fitzgerald M."/>
            <person name="Haas B."/>
            <person name="Abouelleil A."/>
            <person name="Allen A.W."/>
            <person name="Alvarado L."/>
            <person name="Arachchi H.M."/>
            <person name="Berlin A.M."/>
            <person name="Chapman S.B."/>
            <person name="Gainer-Dewar J."/>
            <person name="Goldberg J."/>
            <person name="Griggs A."/>
            <person name="Gujja S."/>
            <person name="Hansen M."/>
            <person name="Howarth C."/>
            <person name="Imamovic A."/>
            <person name="Ireland A."/>
            <person name="Larimer J."/>
            <person name="McCowan C."/>
            <person name="Murphy C."/>
            <person name="Pearson M."/>
            <person name="Poon T.W."/>
            <person name="Priest M."/>
            <person name="Roberts A."/>
            <person name="Saif S."/>
            <person name="Shea T."/>
            <person name="Sisk P."/>
            <person name="Sykes S."/>
            <person name="Wortman J."/>
            <person name="Nusbaum C."/>
            <person name="Birren B."/>
        </authorList>
    </citation>
    <scope>NUCLEOTIDE SEQUENCE [LARGE SCALE GENOMIC DNA]</scope>
    <source>
        <strain evidence="5 7">ATCC 49464</strain>
    </source>
</reference>
<feature type="domain" description="Bacterial sugar transferase" evidence="3">
    <location>
        <begin position="44"/>
        <end position="110"/>
    </location>
</feature>
<keyword evidence="2" id="KW-1133">Transmembrane helix</keyword>
<evidence type="ECO:0000313" key="7">
    <source>
        <dbReference type="Proteomes" id="UP000014158"/>
    </source>
</evidence>
<dbReference type="PANTHER" id="PTHR30576">
    <property type="entry name" value="COLANIC BIOSYNTHESIS UDP-GLUCOSE LIPID CARRIER TRANSFERASE"/>
    <property type="match status" value="1"/>
</dbReference>
<keyword evidence="2" id="KW-0472">Membrane</keyword>
<gene>
    <name evidence="5" type="ORF">I590_02245</name>
    <name evidence="4" type="ORF">UAK_02303</name>
</gene>